<reference evidence="1" key="1">
    <citation type="journal article" date="2020" name="Stud. Mycol.">
        <title>101 Dothideomycetes genomes: a test case for predicting lifestyles and emergence of pathogens.</title>
        <authorList>
            <person name="Haridas S."/>
            <person name="Albert R."/>
            <person name="Binder M."/>
            <person name="Bloem J."/>
            <person name="Labutti K."/>
            <person name="Salamov A."/>
            <person name="Andreopoulos B."/>
            <person name="Baker S."/>
            <person name="Barry K."/>
            <person name="Bills G."/>
            <person name="Bluhm B."/>
            <person name="Cannon C."/>
            <person name="Castanera R."/>
            <person name="Culley D."/>
            <person name="Daum C."/>
            <person name="Ezra D."/>
            <person name="Gonzalez J."/>
            <person name="Henrissat B."/>
            <person name="Kuo A."/>
            <person name="Liang C."/>
            <person name="Lipzen A."/>
            <person name="Lutzoni F."/>
            <person name="Magnuson J."/>
            <person name="Mondo S."/>
            <person name="Nolan M."/>
            <person name="Ohm R."/>
            <person name="Pangilinan J."/>
            <person name="Park H.-J."/>
            <person name="Ramirez L."/>
            <person name="Alfaro M."/>
            <person name="Sun H."/>
            <person name="Tritt A."/>
            <person name="Yoshinaga Y."/>
            <person name="Zwiers L.-H."/>
            <person name="Turgeon B."/>
            <person name="Goodwin S."/>
            <person name="Spatafora J."/>
            <person name="Crous P."/>
            <person name="Grigoriev I."/>
        </authorList>
    </citation>
    <scope>NUCLEOTIDE SEQUENCE</scope>
    <source>
        <strain evidence="1">CBS 525.71</strain>
    </source>
</reference>
<evidence type="ECO:0000313" key="1">
    <source>
        <dbReference type="EMBL" id="KAF2625275.1"/>
    </source>
</evidence>
<gene>
    <name evidence="1" type="ORF">BU25DRAFT_423363</name>
</gene>
<proteinExistence type="predicted"/>
<sequence length="277" mass="30907">MEDPEHGCSRIRSFADTDPVKVSRLHIFESEVSLSPQPQSYKPRIWIELSEVELHTRLPDLFGLSFFRLGWSVVTAPLRARGMLRELRSSRGDACLLPITSHLRQTQTSHPPSLVHTPGQQPHPYYSPIYKAFALHNPLTSSGIAGNERTLPAPEHCDRIALLHTPWSKSESSLLRDKRLPIGDEAPYRLFPFEPLSPKRSVGTPDVSRPQSLICLEKFAIQSSFWCGERSCPSLVRPAVNVAASARAEIPATMYHCISEIMDVHEGHAASSSTNCI</sequence>
<evidence type="ECO:0000313" key="2">
    <source>
        <dbReference type="Proteomes" id="UP000799754"/>
    </source>
</evidence>
<dbReference type="EMBL" id="MU006726">
    <property type="protein sequence ID" value="KAF2625275.1"/>
    <property type="molecule type" value="Genomic_DNA"/>
</dbReference>
<accession>A0ACB6RTH1</accession>
<keyword evidence="2" id="KW-1185">Reference proteome</keyword>
<dbReference type="Proteomes" id="UP000799754">
    <property type="component" value="Unassembled WGS sequence"/>
</dbReference>
<comment type="caution">
    <text evidence="1">The sequence shown here is derived from an EMBL/GenBank/DDBJ whole genome shotgun (WGS) entry which is preliminary data.</text>
</comment>
<organism evidence="1 2">
    <name type="scientific">Macroventuria anomochaeta</name>
    <dbReference type="NCBI Taxonomy" id="301207"/>
    <lineage>
        <taxon>Eukaryota</taxon>
        <taxon>Fungi</taxon>
        <taxon>Dikarya</taxon>
        <taxon>Ascomycota</taxon>
        <taxon>Pezizomycotina</taxon>
        <taxon>Dothideomycetes</taxon>
        <taxon>Pleosporomycetidae</taxon>
        <taxon>Pleosporales</taxon>
        <taxon>Pleosporineae</taxon>
        <taxon>Didymellaceae</taxon>
        <taxon>Macroventuria</taxon>
    </lineage>
</organism>
<protein>
    <submittedName>
        <fullName evidence="1">Uncharacterized protein</fullName>
    </submittedName>
</protein>
<name>A0ACB6RTH1_9PLEO</name>